<dbReference type="EMBL" id="GBEZ01026806">
    <property type="protein sequence ID" value="JAC60435.1"/>
    <property type="molecule type" value="Transcribed_RNA"/>
</dbReference>
<evidence type="ECO:0000313" key="2">
    <source>
        <dbReference type="EMBL" id="JAC60435.1"/>
    </source>
</evidence>
<accession>A0A061RRV1</accession>
<feature type="compositionally biased region" description="Basic and acidic residues" evidence="1">
    <location>
        <begin position="53"/>
        <end position="64"/>
    </location>
</feature>
<gene>
    <name evidence="3" type="ORF">TSPGSL018_25376</name>
    <name evidence="2" type="ORF">TSPGSL018_28978</name>
</gene>
<evidence type="ECO:0000256" key="1">
    <source>
        <dbReference type="SAM" id="MobiDB-lite"/>
    </source>
</evidence>
<dbReference type="InterPro" id="IPR013865">
    <property type="entry name" value="FAM32A"/>
</dbReference>
<evidence type="ECO:0000313" key="3">
    <source>
        <dbReference type="EMBL" id="JAC74653.1"/>
    </source>
</evidence>
<name>A0A061RRV1_9CHLO</name>
<sequence length="114" mass="12562">MPIGGKLVLKGGETIGGVHKKKKKKSASKSQANVSEEGGKEAEGPATTSQAAYEKEFEFEEQRRKEGKVKTTPWGSSYRAAPEILHGYDRRVQGDTAEERLDMRCATKADKFCK</sequence>
<feature type="compositionally biased region" description="Basic residues" evidence="1">
    <location>
        <begin position="18"/>
        <end position="27"/>
    </location>
</feature>
<dbReference type="EMBL" id="GBEZ01011104">
    <property type="protein sequence ID" value="JAC74653.1"/>
    <property type="molecule type" value="Transcribed_RNA"/>
</dbReference>
<reference evidence="3" key="1">
    <citation type="submission" date="2014-05" db="EMBL/GenBank/DDBJ databases">
        <title>The transcriptome of the halophilic microalga Tetraselmis sp. GSL018 isolated from the Great Salt Lake, Utah.</title>
        <authorList>
            <person name="Jinkerson R.E."/>
            <person name="D'Adamo S."/>
            <person name="Posewitz M.C."/>
        </authorList>
    </citation>
    <scope>NUCLEOTIDE SEQUENCE</scope>
    <source>
        <strain evidence="3">GSL018</strain>
    </source>
</reference>
<feature type="region of interest" description="Disordered" evidence="1">
    <location>
        <begin position="1"/>
        <end position="75"/>
    </location>
</feature>
<proteinExistence type="predicted"/>
<dbReference type="AlphaFoldDB" id="A0A061RRV1"/>
<dbReference type="Pfam" id="PF08555">
    <property type="entry name" value="FAM32A"/>
    <property type="match status" value="1"/>
</dbReference>
<protein>
    <submittedName>
        <fullName evidence="3">Uncharacterized protein</fullName>
    </submittedName>
</protein>
<organism evidence="3">
    <name type="scientific">Tetraselmis sp. GSL018</name>
    <dbReference type="NCBI Taxonomy" id="582737"/>
    <lineage>
        <taxon>Eukaryota</taxon>
        <taxon>Viridiplantae</taxon>
        <taxon>Chlorophyta</taxon>
        <taxon>core chlorophytes</taxon>
        <taxon>Chlorodendrophyceae</taxon>
        <taxon>Chlorodendrales</taxon>
        <taxon>Chlorodendraceae</taxon>
        <taxon>Tetraselmis</taxon>
    </lineage>
</organism>